<organism evidence="1 2">
    <name type="scientific">Streptomyces fradiae</name>
    <name type="common">Streptomyces roseoflavus</name>
    <dbReference type="NCBI Taxonomy" id="1906"/>
    <lineage>
        <taxon>Bacteria</taxon>
        <taxon>Bacillati</taxon>
        <taxon>Actinomycetota</taxon>
        <taxon>Actinomycetes</taxon>
        <taxon>Kitasatosporales</taxon>
        <taxon>Streptomycetaceae</taxon>
        <taxon>Streptomyces</taxon>
    </lineage>
</organism>
<evidence type="ECO:0000313" key="2">
    <source>
        <dbReference type="Proteomes" id="UP000037185"/>
    </source>
</evidence>
<dbReference type="Proteomes" id="UP000037185">
    <property type="component" value="Unassembled WGS sequence"/>
</dbReference>
<comment type="caution">
    <text evidence="1">The sequence shown here is derived from an EMBL/GenBank/DDBJ whole genome shotgun (WGS) entry which is preliminary data.</text>
</comment>
<dbReference type="EMBL" id="LGSP01000107">
    <property type="protein sequence ID" value="KNE79074.1"/>
    <property type="molecule type" value="Genomic_DNA"/>
</dbReference>
<proteinExistence type="predicted"/>
<keyword evidence="2" id="KW-1185">Reference proteome</keyword>
<gene>
    <name evidence="1" type="ORF">ADZ36_29650</name>
</gene>
<protein>
    <submittedName>
        <fullName evidence="1">Uncharacterized protein</fullName>
    </submittedName>
</protein>
<name>A0ACC4W359_STRFR</name>
<sequence>MVLRLEAGLAVALVTGQLVELAGAAAGNPGVAGPLLLPVSGTGWEYVLLVPVPFLVLIAVVVAAPRRPAAAVTVVPRARPGPRGGVSASSARAPVKLPGVSAPLSTGCRMTGCGAPPHDAAERHGAGAWQAPEASGGFPCRPAPGPARTGGRLQSSRAAP</sequence>
<accession>A0ACC4W359</accession>
<reference evidence="1" key="1">
    <citation type="submission" date="2015-07" db="EMBL/GenBank/DDBJ databases">
        <title>Draft genome sequence of Streptomyces fradiae, a resistant strain to nitron-oligomycin.</title>
        <authorList>
            <person name="Vatlin A.A."/>
            <person name="Bekker O.B."/>
            <person name="Danilenko V.N."/>
        </authorList>
    </citation>
    <scope>NUCLEOTIDE SEQUENCE</scope>
    <source>
        <strain evidence="1">Olg1-1</strain>
    </source>
</reference>
<evidence type="ECO:0000313" key="1">
    <source>
        <dbReference type="EMBL" id="KNE79074.1"/>
    </source>
</evidence>